<dbReference type="EMBL" id="KI913267">
    <property type="protein sequence ID" value="ETV64859.1"/>
    <property type="molecule type" value="Genomic_DNA"/>
</dbReference>
<name>W4FD90_APHAT</name>
<protein>
    <submittedName>
        <fullName evidence="1">Uncharacterized protein</fullName>
    </submittedName>
</protein>
<evidence type="ECO:0000313" key="2">
    <source>
        <dbReference type="EMBL" id="RQM16720.1"/>
    </source>
</evidence>
<proteinExistence type="predicted"/>
<dbReference type="RefSeq" id="XP_009845659.1">
    <property type="nucleotide sequence ID" value="XM_009847357.1"/>
</dbReference>
<gene>
    <name evidence="2" type="ORF">B5M09_012616</name>
    <name evidence="1" type="ORF">H257_18321</name>
</gene>
<dbReference type="OrthoDB" id="78257at2759"/>
<dbReference type="AlphaFoldDB" id="W4FD90"/>
<evidence type="ECO:0000313" key="3">
    <source>
        <dbReference type="Proteomes" id="UP000284702"/>
    </source>
</evidence>
<reference evidence="1" key="1">
    <citation type="submission" date="2013-12" db="EMBL/GenBank/DDBJ databases">
        <title>The Genome Sequence of Aphanomyces astaci APO3.</title>
        <authorList>
            <consortium name="The Broad Institute Genomics Platform"/>
            <person name="Russ C."/>
            <person name="Tyler B."/>
            <person name="van West P."/>
            <person name="Dieguez-Uribeondo J."/>
            <person name="Young S.K."/>
            <person name="Zeng Q."/>
            <person name="Gargeya S."/>
            <person name="Fitzgerald M."/>
            <person name="Abouelleil A."/>
            <person name="Alvarado L."/>
            <person name="Chapman S.B."/>
            <person name="Gainer-Dewar J."/>
            <person name="Goldberg J."/>
            <person name="Griggs A."/>
            <person name="Gujja S."/>
            <person name="Hansen M."/>
            <person name="Howarth C."/>
            <person name="Imamovic A."/>
            <person name="Ireland A."/>
            <person name="Larimer J."/>
            <person name="McCowan C."/>
            <person name="Murphy C."/>
            <person name="Pearson M."/>
            <person name="Poon T.W."/>
            <person name="Priest M."/>
            <person name="Roberts A."/>
            <person name="Saif S."/>
            <person name="Shea T."/>
            <person name="Sykes S."/>
            <person name="Wortman J."/>
            <person name="Nusbaum C."/>
            <person name="Birren B."/>
        </authorList>
    </citation>
    <scope>NUCLEOTIDE SEQUENCE [LARGE SCALE GENOMIC DNA]</scope>
    <source>
        <strain evidence="1">APO3</strain>
    </source>
</reference>
<accession>W4FD90</accession>
<dbReference type="EMBL" id="MZMZ02005324">
    <property type="protein sequence ID" value="RQM16720.1"/>
    <property type="molecule type" value="Genomic_DNA"/>
</dbReference>
<dbReference type="Proteomes" id="UP000284702">
    <property type="component" value="Unassembled WGS sequence"/>
</dbReference>
<sequence length="146" mass="16782">MEQGSLPFTSLLARVTRTRSMETVVIVPLPPPNQSEMDELRMQSVERAASSSSQFNQMTYEQLTQFHAQQDAMSKRLEEESNRQLVMSAAVEKNRLEQETVQVALLMQQEDLVRQQDELKRAMLNQAKATAEHQEMLRQASDAMRQ</sequence>
<reference evidence="2 3" key="2">
    <citation type="submission" date="2018-07" db="EMBL/GenBank/DDBJ databases">
        <title>Annotation of Aphanomyces astaci genome assembly.</title>
        <authorList>
            <person name="Studholme D.J."/>
        </authorList>
    </citation>
    <scope>NUCLEOTIDE SEQUENCE [LARGE SCALE GENOMIC DNA]</scope>
    <source>
        <strain evidence="2">Pc</strain>
    </source>
</reference>
<evidence type="ECO:0000313" key="1">
    <source>
        <dbReference type="EMBL" id="ETV64859.1"/>
    </source>
</evidence>
<organism evidence="1">
    <name type="scientific">Aphanomyces astaci</name>
    <name type="common">Crayfish plague agent</name>
    <dbReference type="NCBI Taxonomy" id="112090"/>
    <lineage>
        <taxon>Eukaryota</taxon>
        <taxon>Sar</taxon>
        <taxon>Stramenopiles</taxon>
        <taxon>Oomycota</taxon>
        <taxon>Saprolegniomycetes</taxon>
        <taxon>Saprolegniales</taxon>
        <taxon>Verrucalvaceae</taxon>
        <taxon>Aphanomyces</taxon>
    </lineage>
</organism>
<dbReference type="GeneID" id="20820317"/>
<dbReference type="VEuPathDB" id="FungiDB:H257_18321"/>
<keyword evidence="3" id="KW-1185">Reference proteome</keyword>